<accession>A0ABS6MHU8</accession>
<comment type="caution">
    <text evidence="1">The sequence shown here is derived from an EMBL/GenBank/DDBJ whole genome shotgun (WGS) entry which is preliminary data.</text>
</comment>
<dbReference type="EMBL" id="JAHRID010000001">
    <property type="protein sequence ID" value="MBV2128354.1"/>
    <property type="molecule type" value="Genomic_DNA"/>
</dbReference>
<evidence type="ECO:0000313" key="2">
    <source>
        <dbReference type="Proteomes" id="UP000704611"/>
    </source>
</evidence>
<proteinExistence type="predicted"/>
<reference evidence="1 2" key="1">
    <citation type="submission" date="2021-06" db="EMBL/GenBank/DDBJ databases">
        <title>Rheinheimera indica sp. nov., isolated from deep-sea sediment.</title>
        <authorList>
            <person name="Wang Z."/>
            <person name="Zhang X.-Y."/>
        </authorList>
    </citation>
    <scope>NUCLEOTIDE SEQUENCE [LARGE SCALE GENOMIC DNA]</scope>
    <source>
        <strain evidence="1 2">SM2107</strain>
    </source>
</reference>
<gene>
    <name evidence="1" type="ORF">KQY15_04525</name>
</gene>
<dbReference type="Proteomes" id="UP000704611">
    <property type="component" value="Unassembled WGS sequence"/>
</dbReference>
<evidence type="ECO:0008006" key="3">
    <source>
        <dbReference type="Google" id="ProtNLM"/>
    </source>
</evidence>
<evidence type="ECO:0000313" key="1">
    <source>
        <dbReference type="EMBL" id="MBV2128354.1"/>
    </source>
</evidence>
<keyword evidence="2" id="KW-1185">Reference proteome</keyword>
<protein>
    <recommendedName>
        <fullName evidence="3">Tyr recombinase domain-containing protein</fullName>
    </recommendedName>
</protein>
<organism evidence="1 2">
    <name type="scientific">Arsukibacterium indicum</name>
    <dbReference type="NCBI Taxonomy" id="2848612"/>
    <lineage>
        <taxon>Bacteria</taxon>
        <taxon>Pseudomonadati</taxon>
        <taxon>Pseudomonadota</taxon>
        <taxon>Gammaproteobacteria</taxon>
        <taxon>Chromatiales</taxon>
        <taxon>Chromatiaceae</taxon>
        <taxon>Arsukibacterium</taxon>
    </lineage>
</organism>
<dbReference type="RefSeq" id="WP_217667582.1">
    <property type="nucleotide sequence ID" value="NZ_JAHRID010000001.1"/>
</dbReference>
<name>A0ABS6MHU8_9GAMM</name>
<sequence>MAGYRSGSRWSDLNELRCLLAYKQLEEAKFPRNKLSALAKEIAHFSGLPVGSVKAKIGNYKSVAGIIGHSNASQNTKSMYSQYGHLTSIKLQELVNSGKYL</sequence>